<dbReference type="Proteomes" id="UP001141434">
    <property type="component" value="Unassembled WGS sequence"/>
</dbReference>
<accession>A0A9W9GAY5</accession>
<feature type="region of interest" description="Disordered" evidence="1">
    <location>
        <begin position="180"/>
        <end position="202"/>
    </location>
</feature>
<feature type="region of interest" description="Disordered" evidence="1">
    <location>
        <begin position="392"/>
        <end position="422"/>
    </location>
</feature>
<feature type="compositionally biased region" description="Polar residues" evidence="1">
    <location>
        <begin position="180"/>
        <end position="192"/>
    </location>
</feature>
<name>A0A9W9GAY5_9EURO</name>
<comment type="caution">
    <text evidence="2">The sequence shown here is derived from an EMBL/GenBank/DDBJ whole genome shotgun (WGS) entry which is preliminary data.</text>
</comment>
<organism evidence="2 3">
    <name type="scientific">Penicillium alfredii</name>
    <dbReference type="NCBI Taxonomy" id="1506179"/>
    <lineage>
        <taxon>Eukaryota</taxon>
        <taxon>Fungi</taxon>
        <taxon>Dikarya</taxon>
        <taxon>Ascomycota</taxon>
        <taxon>Pezizomycotina</taxon>
        <taxon>Eurotiomycetes</taxon>
        <taxon>Eurotiomycetidae</taxon>
        <taxon>Eurotiales</taxon>
        <taxon>Aspergillaceae</taxon>
        <taxon>Penicillium</taxon>
    </lineage>
</organism>
<dbReference type="OrthoDB" id="4346289at2759"/>
<keyword evidence="3" id="KW-1185">Reference proteome</keyword>
<gene>
    <name evidence="2" type="ORF">NUU61_000887</name>
</gene>
<evidence type="ECO:0000313" key="2">
    <source>
        <dbReference type="EMBL" id="KAJ5115128.1"/>
    </source>
</evidence>
<dbReference type="EMBL" id="JAPMSZ010000001">
    <property type="protein sequence ID" value="KAJ5115128.1"/>
    <property type="molecule type" value="Genomic_DNA"/>
</dbReference>
<dbReference type="GeneID" id="81390638"/>
<dbReference type="AlphaFoldDB" id="A0A9W9GAY5"/>
<sequence>MASIQDQFLYQMDLPCFPDESLDFDQFLDLPSAYGDDHSPSVNSISPPEMALPYETHEMIGESSPRFMQPPFPDVEYGMPQGSFVDHSPETGLMHDPAPMFDDAAFSGYNPYDSTSAFRNMVEAHAAADSRVASIKEKRREAAIALHLQRLCDATALDLDMSSDSNTSFSSPCWSDYVRGSTSPQSTSTSAEDTPAPQAAAGSGGVELVLDLNMNSTTNVPKKQKPRSQAQKENYIKARKYGACEKHKKQHKRCNCLEKAAARAGVNELQPNVTLRERPRQPTLQAPILPEARFSGSTGHDPLTQTAMVPVKATMKPASASPGHERIIPSAKISVKANMKPSGTPGHDPLVSQPAALLSSKGRRKPMSTSTGHDPSVATAAILPVSSLRAPNLEAHRPRTTQTSPITGQASPKNQSVAGHSSGSLGLRHSLGVRISGILANPGLEYQQSILSSPKQPLAILAARSTQSPKGSLDVPSRRGSTLLSGNNGKLLRPLADSVGGILSGTVLAIYGAWQSTISRSSWTEDVAGRCLSWIGRQLMSAQKSPNWSRSRSFGLV</sequence>
<evidence type="ECO:0000256" key="1">
    <source>
        <dbReference type="SAM" id="MobiDB-lite"/>
    </source>
</evidence>
<evidence type="ECO:0000313" key="3">
    <source>
        <dbReference type="Proteomes" id="UP001141434"/>
    </source>
</evidence>
<reference evidence="2" key="1">
    <citation type="submission" date="2022-11" db="EMBL/GenBank/DDBJ databases">
        <authorList>
            <person name="Petersen C."/>
        </authorList>
    </citation>
    <scope>NUCLEOTIDE SEQUENCE</scope>
    <source>
        <strain evidence="2">IBT 34128</strain>
    </source>
</reference>
<reference evidence="2" key="2">
    <citation type="journal article" date="2023" name="IMA Fungus">
        <title>Comparative genomic study of the Penicillium genus elucidates a diverse pangenome and 15 lateral gene transfer events.</title>
        <authorList>
            <person name="Petersen C."/>
            <person name="Sorensen T."/>
            <person name="Nielsen M.R."/>
            <person name="Sondergaard T.E."/>
            <person name="Sorensen J.L."/>
            <person name="Fitzpatrick D.A."/>
            <person name="Frisvad J.C."/>
            <person name="Nielsen K.L."/>
        </authorList>
    </citation>
    <scope>NUCLEOTIDE SEQUENCE</scope>
    <source>
        <strain evidence="2">IBT 34128</strain>
    </source>
</reference>
<feature type="region of interest" description="Disordered" evidence="1">
    <location>
        <begin position="340"/>
        <end position="375"/>
    </location>
</feature>
<dbReference type="RefSeq" id="XP_056516320.1">
    <property type="nucleotide sequence ID" value="XM_056651470.1"/>
</dbReference>
<protein>
    <submittedName>
        <fullName evidence="2">Uncharacterized protein</fullName>
    </submittedName>
</protein>
<proteinExistence type="predicted"/>
<feature type="compositionally biased region" description="Polar residues" evidence="1">
    <location>
        <begin position="400"/>
        <end position="418"/>
    </location>
</feature>